<evidence type="ECO:0000313" key="1">
    <source>
        <dbReference type="EMBL" id="PKR56871.1"/>
    </source>
</evidence>
<dbReference type="AlphaFoldDB" id="A0A2N3L239"/>
<comment type="caution">
    <text evidence="1">The sequence shown here is derived from an EMBL/GenBank/DDBJ whole genome shotgun (WGS) entry which is preliminary data.</text>
</comment>
<accession>A0A2N3L239</accession>
<proteinExistence type="predicted"/>
<reference evidence="1 2" key="1">
    <citation type="submission" date="2017-09" db="EMBL/GenBank/DDBJ databases">
        <title>Biodiversity and function of Thalassospira species in the particle-attached aromatic-hydrocarbon-degrading consortia from the surface seawater of the China South Sea.</title>
        <authorList>
            <person name="Dong C."/>
            <person name="Lai Q."/>
            <person name="Shao Z."/>
        </authorList>
    </citation>
    <scope>NUCLEOTIDE SEQUENCE [LARGE SCALE GENOMIC DNA]</scope>
    <source>
        <strain evidence="1 2">139Z-12</strain>
    </source>
</reference>
<sequence>MVSRYLIPHQIQRQENPAFANAGFSVGAPPLEEQSPSEKMIKAHKTLAPLILQNWLFYIEPILTMLAP</sequence>
<evidence type="ECO:0000313" key="2">
    <source>
        <dbReference type="Proteomes" id="UP000233332"/>
    </source>
</evidence>
<dbReference type="EMBL" id="NXGX01000008">
    <property type="protein sequence ID" value="PKR56871.1"/>
    <property type="molecule type" value="Genomic_DNA"/>
</dbReference>
<keyword evidence="2" id="KW-1185">Reference proteome</keyword>
<gene>
    <name evidence="1" type="ORF">COO92_17935</name>
</gene>
<organism evidence="1 2">
    <name type="scientific">Thalassospira lohafexi</name>
    <dbReference type="NCBI Taxonomy" id="744227"/>
    <lineage>
        <taxon>Bacteria</taxon>
        <taxon>Pseudomonadati</taxon>
        <taxon>Pseudomonadota</taxon>
        <taxon>Alphaproteobacteria</taxon>
        <taxon>Rhodospirillales</taxon>
        <taxon>Thalassospiraceae</taxon>
        <taxon>Thalassospira</taxon>
    </lineage>
</organism>
<protein>
    <submittedName>
        <fullName evidence="1">Uncharacterized protein</fullName>
    </submittedName>
</protein>
<name>A0A2N3L239_9PROT</name>
<dbReference type="Proteomes" id="UP000233332">
    <property type="component" value="Unassembled WGS sequence"/>
</dbReference>